<dbReference type="EMBL" id="JBELQB010000010">
    <property type="protein sequence ID" value="MFL9838543.1"/>
    <property type="molecule type" value="Genomic_DNA"/>
</dbReference>
<sequence length="106" mass="12282">MAYAYLLHDNAIVADVWLYNSSAPLYDDWENISEEDLPLQNLENFITEIVKPVESEGDIEVKWKVKANDIKVFIYIYKRLTAILQPNIKPGYNMFVNTNTPVAMKL</sequence>
<evidence type="ECO:0000313" key="1">
    <source>
        <dbReference type="EMBL" id="MFL9838543.1"/>
    </source>
</evidence>
<dbReference type="RefSeq" id="WP_408075499.1">
    <property type="nucleotide sequence ID" value="NZ_JBELQB010000010.1"/>
</dbReference>
<organism evidence="1 2">
    <name type="scientific">Flavobacterium rhizophilum</name>
    <dbReference type="NCBI Taxonomy" id="3163296"/>
    <lineage>
        <taxon>Bacteria</taxon>
        <taxon>Pseudomonadati</taxon>
        <taxon>Bacteroidota</taxon>
        <taxon>Flavobacteriia</taxon>
        <taxon>Flavobacteriales</taxon>
        <taxon>Flavobacteriaceae</taxon>
        <taxon>Flavobacterium</taxon>
    </lineage>
</organism>
<gene>
    <name evidence="1" type="ORF">ABS768_13600</name>
</gene>
<keyword evidence="2" id="KW-1185">Reference proteome</keyword>
<comment type="caution">
    <text evidence="1">The sequence shown here is derived from an EMBL/GenBank/DDBJ whole genome shotgun (WGS) entry which is preliminary data.</text>
</comment>
<reference evidence="1 2" key="1">
    <citation type="submission" date="2024-06" db="EMBL/GenBank/DDBJ databases">
        <authorList>
            <person name="Kaempfer P."/>
            <person name="Viver T."/>
        </authorList>
    </citation>
    <scope>NUCLEOTIDE SEQUENCE [LARGE SCALE GENOMIC DNA]</scope>
    <source>
        <strain evidence="1 2">ST-75</strain>
    </source>
</reference>
<protein>
    <submittedName>
        <fullName evidence="1">Uncharacterized protein</fullName>
    </submittedName>
</protein>
<dbReference type="Proteomes" id="UP001629059">
    <property type="component" value="Unassembled WGS sequence"/>
</dbReference>
<name>A0ABW8YE90_9FLAO</name>
<accession>A0ABW8YE90</accession>
<evidence type="ECO:0000313" key="2">
    <source>
        <dbReference type="Proteomes" id="UP001629059"/>
    </source>
</evidence>
<proteinExistence type="predicted"/>